<accession>A0A382U2N9</accession>
<organism evidence="1">
    <name type="scientific">marine metagenome</name>
    <dbReference type="NCBI Taxonomy" id="408172"/>
    <lineage>
        <taxon>unclassified sequences</taxon>
        <taxon>metagenomes</taxon>
        <taxon>ecological metagenomes</taxon>
    </lineage>
</organism>
<reference evidence="1" key="1">
    <citation type="submission" date="2018-05" db="EMBL/GenBank/DDBJ databases">
        <authorList>
            <person name="Lanie J.A."/>
            <person name="Ng W.-L."/>
            <person name="Kazmierczak K.M."/>
            <person name="Andrzejewski T.M."/>
            <person name="Davidsen T.M."/>
            <person name="Wayne K.J."/>
            <person name="Tettelin H."/>
            <person name="Glass J.I."/>
            <person name="Rusch D."/>
            <person name="Podicherti R."/>
            <person name="Tsui H.-C.T."/>
            <person name="Winkler M.E."/>
        </authorList>
    </citation>
    <scope>NUCLEOTIDE SEQUENCE</scope>
</reference>
<gene>
    <name evidence="1" type="ORF">METZ01_LOCUS381039</name>
</gene>
<sequence length="152" mass="17013">MNKWHTLAIAQLIPHRPPMLLLDRIIEADFEYVIVETVIREDSTFYQSGCGVPALVGIEYMAQAAATLGGLQATQGGEIPILGYLLGTRKYYCSLTWFKAGDVLRVFCKQKFRGDSRLSTFTCRIAICKSDVENVVAESELKIYKSPVKTDE</sequence>
<dbReference type="InterPro" id="IPR029069">
    <property type="entry name" value="HotDog_dom_sf"/>
</dbReference>
<dbReference type="AlphaFoldDB" id="A0A382U2N9"/>
<protein>
    <submittedName>
        <fullName evidence="1">Uncharacterized protein</fullName>
    </submittedName>
</protein>
<proteinExistence type="predicted"/>
<evidence type="ECO:0000313" key="1">
    <source>
        <dbReference type="EMBL" id="SVD28185.1"/>
    </source>
</evidence>
<dbReference type="PIRSF" id="PIRSF020565">
    <property type="entry name" value="3Ho_Ac_ACP_DH_prd"/>
    <property type="match status" value="1"/>
</dbReference>
<name>A0A382U2N9_9ZZZZ</name>
<dbReference type="Gene3D" id="3.10.129.10">
    <property type="entry name" value="Hotdog Thioesterase"/>
    <property type="match status" value="1"/>
</dbReference>
<dbReference type="InterPro" id="IPR016776">
    <property type="entry name" value="ApeP-like_dehydratase"/>
</dbReference>
<dbReference type="SUPFAM" id="SSF54637">
    <property type="entry name" value="Thioesterase/thiol ester dehydrase-isomerase"/>
    <property type="match status" value="1"/>
</dbReference>
<dbReference type="EMBL" id="UINC01140821">
    <property type="protein sequence ID" value="SVD28185.1"/>
    <property type="molecule type" value="Genomic_DNA"/>
</dbReference>
<dbReference type="Pfam" id="PF22817">
    <property type="entry name" value="ApeP-like"/>
    <property type="match status" value="1"/>
</dbReference>